<dbReference type="NCBIfam" id="TIGR02593">
    <property type="entry name" value="CRISPR_cas5"/>
    <property type="match status" value="1"/>
</dbReference>
<dbReference type="EMBL" id="CP000477">
    <property type="protein sequence ID" value="ABK14430.1"/>
    <property type="molecule type" value="Genomic_DNA"/>
</dbReference>
<dbReference type="GeneID" id="4462280"/>
<dbReference type="OrthoDB" id="42959at2157"/>
<evidence type="ECO:0000313" key="2">
    <source>
        <dbReference type="EMBL" id="ABK14430.1"/>
    </source>
</evidence>
<organism evidence="2 3">
    <name type="scientific">Methanothrix thermoacetophila (strain DSM 6194 / JCM 14653 / NBRC 101360 / PT)</name>
    <name type="common">Methanosaeta thermophila</name>
    <dbReference type="NCBI Taxonomy" id="349307"/>
    <lineage>
        <taxon>Archaea</taxon>
        <taxon>Methanobacteriati</taxon>
        <taxon>Methanobacteriota</taxon>
        <taxon>Stenosarchaea group</taxon>
        <taxon>Methanomicrobia</taxon>
        <taxon>Methanotrichales</taxon>
        <taxon>Methanotrichaceae</taxon>
        <taxon>Methanothrix</taxon>
    </lineage>
</organism>
<protein>
    <submittedName>
        <fullName evidence="2">CRISPR-associated protein, Cas5h family</fullName>
    </submittedName>
</protein>
<dbReference type="NCBIfam" id="TIGR02592">
    <property type="entry name" value="cas_Cas5h"/>
    <property type="match status" value="1"/>
</dbReference>
<dbReference type="STRING" id="349307.Mthe_0640"/>
<dbReference type="GO" id="GO:0043571">
    <property type="term" value="P:maintenance of CRISPR repeat elements"/>
    <property type="evidence" value="ECO:0007669"/>
    <property type="project" value="InterPro"/>
</dbReference>
<dbReference type="InterPro" id="IPR021124">
    <property type="entry name" value="CRISPR-assoc_prot_Cas5"/>
</dbReference>
<proteinExistence type="predicted"/>
<dbReference type="AlphaFoldDB" id="A0B6V6"/>
<dbReference type="InterPro" id="IPR013421">
    <property type="entry name" value="CRISPR-assoc_prot_Cas5_HALMA"/>
</dbReference>
<reference evidence="2 3" key="1">
    <citation type="submission" date="2006-10" db="EMBL/GenBank/DDBJ databases">
        <title>Complete sequence of Methanosaeta thermophila PT.</title>
        <authorList>
            <consortium name="US DOE Joint Genome Institute"/>
            <person name="Copeland A."/>
            <person name="Lucas S."/>
            <person name="Lapidus A."/>
            <person name="Barry K."/>
            <person name="Detter J.C."/>
            <person name="Glavina del Rio T."/>
            <person name="Hammon N."/>
            <person name="Israni S."/>
            <person name="Pitluck S."/>
            <person name="Chain P."/>
            <person name="Malfatti S."/>
            <person name="Shin M."/>
            <person name="Vergez L."/>
            <person name="Schmutz J."/>
            <person name="Larimer F."/>
            <person name="Land M."/>
            <person name="Hauser L."/>
            <person name="Kyrpides N."/>
            <person name="Kim E."/>
            <person name="Smith K.S."/>
            <person name="Ingram-Smith C."/>
            <person name="Richardson P."/>
        </authorList>
    </citation>
    <scope>NUCLEOTIDE SEQUENCE [LARGE SCALE GENOMIC DNA]</scope>
    <source>
        <strain evidence="3">DSM 6194 / JCM 14653 / NBRC 101360 / PT</strain>
    </source>
</reference>
<dbReference type="RefSeq" id="WP_011695827.1">
    <property type="nucleotide sequence ID" value="NC_008553.1"/>
</dbReference>
<evidence type="ECO:0000313" key="3">
    <source>
        <dbReference type="Proteomes" id="UP000000674"/>
    </source>
</evidence>
<sequence>MRDSVLVFDVWGDYAHFRKIYTTSSPLTYSFPPRTAISGIIGAIAGLSKESYFRYFSRDKASIGCRILEPVKKVRVGENLIDTKRSMHRIHNRTQVRFEFLKDPRFRIYLSHSDDRFSRDLRDMLEDHRCVYTPCLGLSQLVCNFKFVGELGLRRCGDGLQEINSVVPLKSLLESPEFEEGREYFSEIMPCVIGEGREVTDYSEVLYERNGGSIRARTRDAWELDNGERVVFI</sequence>
<dbReference type="KEGG" id="mtp:Mthe_0640"/>
<keyword evidence="3" id="KW-1185">Reference proteome</keyword>
<accession>A0B6V6</accession>
<gene>
    <name evidence="2" type="ordered locus">Mthe_0640</name>
</gene>
<dbReference type="HOGENOM" id="CLU_090888_1_0_2"/>
<dbReference type="Pfam" id="PF09704">
    <property type="entry name" value="Cas_Cas5d"/>
    <property type="match status" value="1"/>
</dbReference>
<keyword evidence="1" id="KW-0051">Antiviral defense</keyword>
<dbReference type="Gene3D" id="3.30.70.2660">
    <property type="match status" value="1"/>
</dbReference>
<name>A0B6V6_METTP</name>
<dbReference type="InterPro" id="IPR013422">
    <property type="entry name" value="CRISPR-assoc_prot_Cas5_N"/>
</dbReference>
<evidence type="ECO:0000256" key="1">
    <source>
        <dbReference type="ARBA" id="ARBA00023118"/>
    </source>
</evidence>
<dbReference type="Proteomes" id="UP000000674">
    <property type="component" value="Chromosome"/>
</dbReference>
<dbReference type="GO" id="GO:0051607">
    <property type="term" value="P:defense response to virus"/>
    <property type="evidence" value="ECO:0007669"/>
    <property type="project" value="UniProtKB-KW"/>
</dbReference>